<keyword evidence="1" id="KW-0547">Nucleotide-binding</keyword>
<dbReference type="InterPro" id="IPR003593">
    <property type="entry name" value="AAA+_ATPase"/>
</dbReference>
<dbReference type="Gene3D" id="1.10.10.60">
    <property type="entry name" value="Homeodomain-like"/>
    <property type="match status" value="1"/>
</dbReference>
<dbReference type="InterPro" id="IPR025944">
    <property type="entry name" value="Sigma_54_int_dom_CS"/>
</dbReference>
<comment type="caution">
    <text evidence="6">The sequence shown here is derived from an EMBL/GenBank/DDBJ whole genome shotgun (WGS) entry which is preliminary data.</text>
</comment>
<dbReference type="AlphaFoldDB" id="A0AAW9QDB1"/>
<proteinExistence type="predicted"/>
<dbReference type="PROSITE" id="PS00688">
    <property type="entry name" value="SIGMA54_INTERACT_3"/>
    <property type="match status" value="1"/>
</dbReference>
<dbReference type="FunFam" id="3.40.50.300:FF:000006">
    <property type="entry name" value="DNA-binding transcriptional regulator NtrC"/>
    <property type="match status" value="1"/>
</dbReference>
<dbReference type="PANTHER" id="PTHR32071">
    <property type="entry name" value="TRANSCRIPTIONAL REGULATORY PROTEIN"/>
    <property type="match status" value="1"/>
</dbReference>
<dbReference type="InterPro" id="IPR009057">
    <property type="entry name" value="Homeodomain-like_sf"/>
</dbReference>
<dbReference type="Gene3D" id="3.40.50.300">
    <property type="entry name" value="P-loop containing nucleotide triphosphate hydrolases"/>
    <property type="match status" value="1"/>
</dbReference>
<dbReference type="SMART" id="SM00382">
    <property type="entry name" value="AAA"/>
    <property type="match status" value="1"/>
</dbReference>
<accession>A0AAW9QDB1</accession>
<keyword evidence="3" id="KW-0805">Transcription regulation</keyword>
<dbReference type="Proteomes" id="UP001336250">
    <property type="component" value="Unassembled WGS sequence"/>
</dbReference>
<evidence type="ECO:0000256" key="4">
    <source>
        <dbReference type="ARBA" id="ARBA00023163"/>
    </source>
</evidence>
<protein>
    <submittedName>
        <fullName evidence="6">Sigma-54 dependent transcriptional regulator</fullName>
    </submittedName>
</protein>
<name>A0AAW9QDB1_9BURK</name>
<dbReference type="InterPro" id="IPR027417">
    <property type="entry name" value="P-loop_NTPase"/>
</dbReference>
<evidence type="ECO:0000313" key="6">
    <source>
        <dbReference type="EMBL" id="MEF7614178.1"/>
    </source>
</evidence>
<dbReference type="Pfam" id="PF00158">
    <property type="entry name" value="Sigma54_activat"/>
    <property type="match status" value="1"/>
</dbReference>
<evidence type="ECO:0000256" key="3">
    <source>
        <dbReference type="ARBA" id="ARBA00023015"/>
    </source>
</evidence>
<dbReference type="SUPFAM" id="SSF52540">
    <property type="entry name" value="P-loop containing nucleoside triphosphate hydrolases"/>
    <property type="match status" value="1"/>
</dbReference>
<organism evidence="6 7">
    <name type="scientific">Aquincola agrisoli</name>
    <dbReference type="NCBI Taxonomy" id="3119538"/>
    <lineage>
        <taxon>Bacteria</taxon>
        <taxon>Pseudomonadati</taxon>
        <taxon>Pseudomonadota</taxon>
        <taxon>Betaproteobacteria</taxon>
        <taxon>Burkholderiales</taxon>
        <taxon>Sphaerotilaceae</taxon>
        <taxon>Aquincola</taxon>
    </lineage>
</organism>
<dbReference type="EMBL" id="JAZIBG010000021">
    <property type="protein sequence ID" value="MEF7614178.1"/>
    <property type="molecule type" value="Genomic_DNA"/>
</dbReference>
<evidence type="ECO:0000256" key="2">
    <source>
        <dbReference type="ARBA" id="ARBA00022840"/>
    </source>
</evidence>
<sequence>MLASIPSPLEAQAVCERVGLVGCSAAYRDLVDALRRCAGLDATVLLEGATGTGKELAARALHYLGRRRGGPFVPVDCGALPETLFEGELFGHARGAFTDARRDMHGLVAQARGGTLFIDEIHTLAPRSQAALLRFLQDHRFRPLGGEQWVEADVRVVAAANRSLEQGVREGWFRGDLYFRLNVVGVRLSTLAERAEDVPMLVHAMLARLAAHYGVAPRAFDAAALAQLCSAPWPGNVRELENVVHRSFLQCDGEGPLTLPGGTGPAAAPAPAPLDYNGERAALLCAFEAAYLRRILTAAHGNVTQAARLAGKERRLFGRMLKRQGIARADFQDR</sequence>
<gene>
    <name evidence="6" type="ORF">V4F39_09690</name>
</gene>
<dbReference type="GO" id="GO:0005524">
    <property type="term" value="F:ATP binding"/>
    <property type="evidence" value="ECO:0007669"/>
    <property type="project" value="UniProtKB-KW"/>
</dbReference>
<dbReference type="RefSeq" id="WP_332289139.1">
    <property type="nucleotide sequence ID" value="NZ_JAZIBG010000021.1"/>
</dbReference>
<dbReference type="SUPFAM" id="SSF46689">
    <property type="entry name" value="Homeodomain-like"/>
    <property type="match status" value="1"/>
</dbReference>
<dbReference type="CDD" id="cd00009">
    <property type="entry name" value="AAA"/>
    <property type="match status" value="1"/>
</dbReference>
<evidence type="ECO:0000256" key="1">
    <source>
        <dbReference type="ARBA" id="ARBA00022741"/>
    </source>
</evidence>
<keyword evidence="4" id="KW-0804">Transcription</keyword>
<dbReference type="GO" id="GO:0006355">
    <property type="term" value="P:regulation of DNA-templated transcription"/>
    <property type="evidence" value="ECO:0007669"/>
    <property type="project" value="InterPro"/>
</dbReference>
<feature type="domain" description="Sigma-54 factor interaction" evidence="5">
    <location>
        <begin position="20"/>
        <end position="249"/>
    </location>
</feature>
<dbReference type="Gene3D" id="1.10.8.60">
    <property type="match status" value="1"/>
</dbReference>
<keyword evidence="2" id="KW-0067">ATP-binding</keyword>
<evidence type="ECO:0000313" key="7">
    <source>
        <dbReference type="Proteomes" id="UP001336250"/>
    </source>
</evidence>
<dbReference type="InterPro" id="IPR058031">
    <property type="entry name" value="AAA_lid_NorR"/>
</dbReference>
<dbReference type="PANTHER" id="PTHR32071:SF113">
    <property type="entry name" value="ALGINATE BIOSYNTHESIS TRANSCRIPTIONAL REGULATORY PROTEIN ALGB"/>
    <property type="match status" value="1"/>
</dbReference>
<keyword evidence="7" id="KW-1185">Reference proteome</keyword>
<dbReference type="Pfam" id="PF25601">
    <property type="entry name" value="AAA_lid_14"/>
    <property type="match status" value="1"/>
</dbReference>
<dbReference type="PROSITE" id="PS50045">
    <property type="entry name" value="SIGMA54_INTERACT_4"/>
    <property type="match status" value="1"/>
</dbReference>
<dbReference type="InterPro" id="IPR002078">
    <property type="entry name" value="Sigma_54_int"/>
</dbReference>
<reference evidence="6 7" key="1">
    <citation type="submission" date="2024-02" db="EMBL/GenBank/DDBJ databases">
        <title>Genome sequence of Aquincola sp. MAHUQ-54.</title>
        <authorList>
            <person name="Huq M.A."/>
        </authorList>
    </citation>
    <scope>NUCLEOTIDE SEQUENCE [LARGE SCALE GENOMIC DNA]</scope>
    <source>
        <strain evidence="6 7">MAHUQ-54</strain>
    </source>
</reference>
<evidence type="ECO:0000259" key="5">
    <source>
        <dbReference type="PROSITE" id="PS50045"/>
    </source>
</evidence>